<protein>
    <submittedName>
        <fullName evidence="2">Uncharacterized protein</fullName>
    </submittedName>
</protein>
<dbReference type="EMBL" id="KN122104">
    <property type="protein sequence ID" value="KFO33274.1"/>
    <property type="molecule type" value="Genomic_DNA"/>
</dbReference>
<feature type="region of interest" description="Disordered" evidence="1">
    <location>
        <begin position="8"/>
        <end position="27"/>
    </location>
</feature>
<feature type="compositionally biased region" description="Low complexity" evidence="1">
    <location>
        <begin position="18"/>
        <end position="27"/>
    </location>
</feature>
<proteinExistence type="predicted"/>
<accession>A0A091DMC4</accession>
<evidence type="ECO:0000313" key="2">
    <source>
        <dbReference type="EMBL" id="KFO33274.1"/>
    </source>
</evidence>
<gene>
    <name evidence="2" type="ORF">H920_05462</name>
</gene>
<keyword evidence="3" id="KW-1185">Reference proteome</keyword>
<dbReference type="AlphaFoldDB" id="A0A091DMC4"/>
<evidence type="ECO:0000256" key="1">
    <source>
        <dbReference type="SAM" id="MobiDB-lite"/>
    </source>
</evidence>
<dbReference type="Proteomes" id="UP000028990">
    <property type="component" value="Unassembled WGS sequence"/>
</dbReference>
<reference evidence="2 3" key="1">
    <citation type="submission" date="2013-11" db="EMBL/GenBank/DDBJ databases">
        <title>The Damaraland mole rat (Fukomys damarensis) genome and evolution of African mole rats.</title>
        <authorList>
            <person name="Gladyshev V.N."/>
            <person name="Fang X."/>
        </authorList>
    </citation>
    <scope>NUCLEOTIDE SEQUENCE [LARGE SCALE GENOMIC DNA]</scope>
    <source>
        <tissue evidence="2">Liver</tissue>
    </source>
</reference>
<name>A0A091DMC4_FUKDA</name>
<sequence length="117" mass="12688">MHCCCRPRDGGRVRGLQSEPSSAPAAVPRVAGIQRGSPHALRFLLGWSEEGLLSPRQGQQIQTLSLAELSRLREPDLHELTAPGSVLLAGQRPQAQFAPCGEESIPMWNTLSAQRDP</sequence>
<organism evidence="2 3">
    <name type="scientific">Fukomys damarensis</name>
    <name type="common">Damaraland mole rat</name>
    <name type="synonym">Cryptomys damarensis</name>
    <dbReference type="NCBI Taxonomy" id="885580"/>
    <lineage>
        <taxon>Eukaryota</taxon>
        <taxon>Metazoa</taxon>
        <taxon>Chordata</taxon>
        <taxon>Craniata</taxon>
        <taxon>Vertebrata</taxon>
        <taxon>Euteleostomi</taxon>
        <taxon>Mammalia</taxon>
        <taxon>Eutheria</taxon>
        <taxon>Euarchontoglires</taxon>
        <taxon>Glires</taxon>
        <taxon>Rodentia</taxon>
        <taxon>Hystricomorpha</taxon>
        <taxon>Bathyergidae</taxon>
        <taxon>Fukomys</taxon>
    </lineage>
</organism>
<evidence type="ECO:0000313" key="3">
    <source>
        <dbReference type="Proteomes" id="UP000028990"/>
    </source>
</evidence>